<reference evidence="7" key="1">
    <citation type="submission" date="2019-03" db="EMBL/GenBank/DDBJ databases">
        <title>Improved annotation for the trematode Fasciola hepatica.</title>
        <authorList>
            <person name="Choi Y.-J."/>
            <person name="Martin J."/>
            <person name="Mitreva M."/>
        </authorList>
    </citation>
    <scope>NUCLEOTIDE SEQUENCE [LARGE SCALE GENOMIC DNA]</scope>
</reference>
<keyword evidence="3" id="KW-0863">Zinc-finger</keyword>
<dbReference type="PROSITE" id="PS50103">
    <property type="entry name" value="ZF_C3H1"/>
    <property type="match status" value="2"/>
</dbReference>
<evidence type="ECO:0000256" key="5">
    <source>
        <dbReference type="SAM" id="MobiDB-lite"/>
    </source>
</evidence>
<sequence>MFCPYPIRPDEAATGYNPEMNTLPTYDSGIMSCPGSGFSWTQNNSISPSFVGQDSLDTTIFSRVTDFQTGQNIWINNKPEYVSRTPMLESLMPKASISLTLCPCSSAQMPVNVYESHTDHQYNTTFPLISSENPCSVTHYTPLATYFPDMLSSHSISAQATMPLSYAPVMCFFPIVQTGAQHQSVPQGRPNTTWIPKMTNSTNLTNSAVAAVPNVLMPVAYRPILPNYCSSEPGFLHFAANCVTTRPQAPGQLNMNIQSTWSFQSAFPQTEVSQSTQPKTTSNQNSYRPSRRKKLGFRNNILFKTELCHEFMIGGSCPRGISCQFAHGEQDLRDPRDHPLYKTTVCQNYYLTGQCSRGVNCLHLHPSDPIPVRHSRDKNFPICSTPKTEVNSFGKNTGNLKPQTNERE</sequence>
<dbReference type="PANTHER" id="PTHR12547:SF18">
    <property type="entry name" value="PROTEIN TIS11"/>
    <property type="match status" value="1"/>
</dbReference>
<organism evidence="7 8">
    <name type="scientific">Fasciola hepatica</name>
    <name type="common">Liver fluke</name>
    <dbReference type="NCBI Taxonomy" id="6192"/>
    <lineage>
        <taxon>Eukaryota</taxon>
        <taxon>Metazoa</taxon>
        <taxon>Spiralia</taxon>
        <taxon>Lophotrochozoa</taxon>
        <taxon>Platyhelminthes</taxon>
        <taxon>Trematoda</taxon>
        <taxon>Digenea</taxon>
        <taxon>Plagiorchiida</taxon>
        <taxon>Echinostomata</taxon>
        <taxon>Echinostomatoidea</taxon>
        <taxon>Fasciolidae</taxon>
        <taxon>Fasciola</taxon>
    </lineage>
</organism>
<dbReference type="Gene3D" id="4.10.1000.10">
    <property type="entry name" value="Zinc finger, CCCH-type"/>
    <property type="match status" value="2"/>
</dbReference>
<accession>A0A2H1CMR6</accession>
<feature type="domain" description="C3H1-type" evidence="6">
    <location>
        <begin position="340"/>
        <end position="368"/>
    </location>
</feature>
<dbReference type="InterPro" id="IPR000571">
    <property type="entry name" value="Znf_CCCH"/>
</dbReference>
<dbReference type="Pfam" id="PF00642">
    <property type="entry name" value="zf-CCCH"/>
    <property type="match status" value="2"/>
</dbReference>
<dbReference type="InterPro" id="IPR045877">
    <property type="entry name" value="ZFP36-like"/>
</dbReference>
<gene>
    <name evidence="7" type="ORF">D915_002546</name>
</gene>
<proteinExistence type="predicted"/>
<evidence type="ECO:0000256" key="2">
    <source>
        <dbReference type="ARBA" id="ARBA00022737"/>
    </source>
</evidence>
<comment type="caution">
    <text evidence="7">The sequence shown here is derived from an EMBL/GenBank/DDBJ whole genome shotgun (WGS) entry which is preliminary data.</text>
</comment>
<dbReference type="GO" id="GO:0003729">
    <property type="term" value="F:mRNA binding"/>
    <property type="evidence" value="ECO:0007669"/>
    <property type="project" value="InterPro"/>
</dbReference>
<feature type="region of interest" description="Disordered" evidence="5">
    <location>
        <begin position="268"/>
        <end position="291"/>
    </location>
</feature>
<evidence type="ECO:0000256" key="3">
    <source>
        <dbReference type="ARBA" id="ARBA00022771"/>
    </source>
</evidence>
<keyword evidence="2" id="KW-0677">Repeat</keyword>
<evidence type="ECO:0000259" key="6">
    <source>
        <dbReference type="PROSITE" id="PS50103"/>
    </source>
</evidence>
<dbReference type="SUPFAM" id="SSF90229">
    <property type="entry name" value="CCCH zinc finger"/>
    <property type="match status" value="2"/>
</dbReference>
<dbReference type="PANTHER" id="PTHR12547">
    <property type="entry name" value="CCCH ZINC FINGER/TIS11-RELATED"/>
    <property type="match status" value="1"/>
</dbReference>
<keyword evidence="4" id="KW-0862">Zinc</keyword>
<evidence type="ECO:0000313" key="8">
    <source>
        <dbReference type="Proteomes" id="UP000230066"/>
    </source>
</evidence>
<evidence type="ECO:0000256" key="1">
    <source>
        <dbReference type="ARBA" id="ARBA00022723"/>
    </source>
</evidence>
<feature type="domain" description="C3H1-type" evidence="6">
    <location>
        <begin position="302"/>
        <end position="330"/>
    </location>
</feature>
<evidence type="ECO:0000313" key="7">
    <source>
        <dbReference type="EMBL" id="THD26705.1"/>
    </source>
</evidence>
<evidence type="ECO:0000256" key="4">
    <source>
        <dbReference type="ARBA" id="ARBA00022833"/>
    </source>
</evidence>
<dbReference type="GO" id="GO:0008270">
    <property type="term" value="F:zinc ion binding"/>
    <property type="evidence" value="ECO:0007669"/>
    <property type="project" value="UniProtKB-KW"/>
</dbReference>
<name>A0A2H1CMR6_FASHE</name>
<protein>
    <recommendedName>
        <fullName evidence="6">C3H1-type domain-containing protein</fullName>
    </recommendedName>
</protein>
<dbReference type="Proteomes" id="UP000230066">
    <property type="component" value="Unassembled WGS sequence"/>
</dbReference>
<feature type="compositionally biased region" description="Polar residues" evidence="5">
    <location>
        <begin position="268"/>
        <end position="288"/>
    </location>
</feature>
<dbReference type="InterPro" id="IPR036855">
    <property type="entry name" value="Znf_CCCH_sf"/>
</dbReference>
<keyword evidence="8" id="KW-1185">Reference proteome</keyword>
<dbReference type="SMART" id="SM00356">
    <property type="entry name" value="ZnF_C3H1"/>
    <property type="match status" value="2"/>
</dbReference>
<dbReference type="EMBL" id="JXXN02000653">
    <property type="protein sequence ID" value="THD26705.1"/>
    <property type="molecule type" value="Genomic_DNA"/>
</dbReference>
<dbReference type="AlphaFoldDB" id="A0A2H1CMR6"/>
<keyword evidence="1" id="KW-0479">Metal-binding</keyword>